<proteinExistence type="predicted"/>
<evidence type="ECO:0000256" key="1">
    <source>
        <dbReference type="SAM" id="MobiDB-lite"/>
    </source>
</evidence>
<gene>
    <name evidence="2" type="ORF">GCU56_13485</name>
</gene>
<dbReference type="Proteomes" id="UP000470246">
    <property type="component" value="Unassembled WGS sequence"/>
</dbReference>
<evidence type="ECO:0000313" key="3">
    <source>
        <dbReference type="Proteomes" id="UP000470246"/>
    </source>
</evidence>
<name>A0A7K3W1W1_9ACTN</name>
<feature type="compositionally biased region" description="Low complexity" evidence="1">
    <location>
        <begin position="82"/>
        <end position="96"/>
    </location>
</feature>
<feature type="region of interest" description="Disordered" evidence="1">
    <location>
        <begin position="82"/>
        <end position="109"/>
    </location>
</feature>
<evidence type="ECO:0000313" key="2">
    <source>
        <dbReference type="EMBL" id="NEK58879.1"/>
    </source>
</evidence>
<accession>A0A7K3W1W1</accession>
<dbReference type="AlphaFoldDB" id="A0A7K3W1W1"/>
<keyword evidence="3" id="KW-1185">Reference proteome</keyword>
<dbReference type="EMBL" id="JAAGWF010000012">
    <property type="protein sequence ID" value="NEK58879.1"/>
    <property type="molecule type" value="Genomic_DNA"/>
</dbReference>
<organism evidence="2 3">
    <name type="scientific">Geodermatophilus sabuli</name>
    <dbReference type="NCBI Taxonomy" id="1564158"/>
    <lineage>
        <taxon>Bacteria</taxon>
        <taxon>Bacillati</taxon>
        <taxon>Actinomycetota</taxon>
        <taxon>Actinomycetes</taxon>
        <taxon>Geodermatophilales</taxon>
        <taxon>Geodermatophilaceae</taxon>
        <taxon>Geodermatophilus</taxon>
    </lineage>
</organism>
<protein>
    <submittedName>
        <fullName evidence="2">Uncharacterized protein</fullName>
    </submittedName>
</protein>
<comment type="caution">
    <text evidence="2">The sequence shown here is derived from an EMBL/GenBank/DDBJ whole genome shotgun (WGS) entry which is preliminary data.</text>
</comment>
<reference evidence="2 3" key="1">
    <citation type="submission" date="2020-02" db="EMBL/GenBank/DDBJ databases">
        <title>Geodermatophilus sabuli CPCC 205279 I12A-02694.</title>
        <authorList>
            <person name="Jiang Z."/>
        </authorList>
    </citation>
    <scope>NUCLEOTIDE SEQUENCE [LARGE SCALE GENOMIC DNA]</scope>
    <source>
        <strain evidence="2 3">I12A-02694</strain>
    </source>
</reference>
<feature type="region of interest" description="Disordered" evidence="1">
    <location>
        <begin position="1"/>
        <end position="37"/>
    </location>
</feature>
<sequence length="303" mass="30243">MTEHGPRTGAPRDVPPPRPVTVPRATPAEENPLGRAGRLLADAVSGLLGGQADAAPAGADGEGRRSAAATLRDVVAAVATAAAGSRAGRSADGATPGSPPAGDPAADGSRAPAALLGDLLAAAAPLLPIRDAARLRAAYPGATDEEVTDALVARAGRLTAGIGAATGGLSAAHWFAPPSLLALPLELGAETVLTAGVEVVLLGELHELYGRRAPGDARARALAYLSSWSAQRAVDGSATAGLGVILGSAGLRTLRVRMTRRLARNIPSAAPFLVGAALGGRGNRKATESLARSVLADLRRSRA</sequence>